<accession>A0A420I7C7</accession>
<keyword evidence="2" id="KW-1185">Reference proteome</keyword>
<sequence>MALDDLETEILLCKATLSRDLDNLRSKQKPFENTSDQINDQKINFQEQDGALTTEKSNLINVKADIEAAVFNEVQCNSENHNLILSDPGQAVLGNLSHQTTHLNSEPSLVEAQTFQNVNIHDQKKTKDIVLEASAGTIANADITQKLSPDSPSDVSIIENPIKNSTENLTNLNTSFSSMTEQMPKYSQVQNPDFKLLGPDQSSQDYNAMSFQNLGNPATTTGRFQDPNFPLDQNIGNEKNMVQFNPTGPYDVFGQGFYTQGP</sequence>
<comment type="caution">
    <text evidence="1">The sequence shown here is derived from an EMBL/GenBank/DDBJ whole genome shotgun (WGS) entry which is preliminary data.</text>
</comment>
<dbReference type="EMBL" id="MCFK01000654">
    <property type="protein sequence ID" value="RKF65546.1"/>
    <property type="molecule type" value="Genomic_DNA"/>
</dbReference>
<evidence type="ECO:0000313" key="1">
    <source>
        <dbReference type="EMBL" id="RKF65546.1"/>
    </source>
</evidence>
<proteinExistence type="predicted"/>
<name>A0A420I7C7_9PEZI</name>
<reference evidence="1 2" key="1">
    <citation type="journal article" date="2018" name="BMC Genomics">
        <title>Comparative genome analyses reveal sequence features reflecting distinct modes of host-adaptation between dicot and monocot powdery mildew.</title>
        <authorList>
            <person name="Wu Y."/>
            <person name="Ma X."/>
            <person name="Pan Z."/>
            <person name="Kale S.D."/>
            <person name="Song Y."/>
            <person name="King H."/>
            <person name="Zhang Q."/>
            <person name="Presley C."/>
            <person name="Deng X."/>
            <person name="Wei C.I."/>
            <person name="Xiao S."/>
        </authorList>
    </citation>
    <scope>NUCLEOTIDE SEQUENCE [LARGE SCALE GENOMIC DNA]</scope>
    <source>
        <strain evidence="1">UMSG2</strain>
    </source>
</reference>
<gene>
    <name evidence="1" type="ORF">OnM2_006018</name>
</gene>
<organism evidence="1 2">
    <name type="scientific">Erysiphe neolycopersici</name>
    <dbReference type="NCBI Taxonomy" id="212602"/>
    <lineage>
        <taxon>Eukaryota</taxon>
        <taxon>Fungi</taxon>
        <taxon>Dikarya</taxon>
        <taxon>Ascomycota</taxon>
        <taxon>Pezizomycotina</taxon>
        <taxon>Leotiomycetes</taxon>
        <taxon>Erysiphales</taxon>
        <taxon>Erysiphaceae</taxon>
        <taxon>Erysiphe</taxon>
    </lineage>
</organism>
<dbReference type="Proteomes" id="UP000286134">
    <property type="component" value="Unassembled WGS sequence"/>
</dbReference>
<dbReference type="STRING" id="212602.A0A420I7C7"/>
<dbReference type="OrthoDB" id="5409998at2759"/>
<protein>
    <submittedName>
        <fullName evidence="1">Uncharacterized protein</fullName>
    </submittedName>
</protein>
<dbReference type="AlphaFoldDB" id="A0A420I7C7"/>
<evidence type="ECO:0000313" key="2">
    <source>
        <dbReference type="Proteomes" id="UP000286134"/>
    </source>
</evidence>